<sequence length="277" mass="29848">MTQDSSPEGATAARGARFCILGVGPHLVALDAGAVQEMFVLPPIHRLPGSRPHQRGVAALRAGTLPAVDLRVCLGLPSATAALEELLQLLRDREQDHLRWLAELTASVREDRAFGLATDPRKCKFGQWYYAFRTDDAVLRGELERFEKPHAAIHALADEVAALRTGGRAEEALQVLERARQGLLAELVRLFEQLRDVVRAQHREIGVAIAGGGRSAVAIVDRAEAVTDLTLVEGDDPLEASRLGSALVTRTARWAAAKQPVFVLDAARLAAGDSGRA</sequence>
<organism evidence="3 4">
    <name type="scientific">Anaeromyxobacter diazotrophicus</name>
    <dbReference type="NCBI Taxonomy" id="2590199"/>
    <lineage>
        <taxon>Bacteria</taxon>
        <taxon>Pseudomonadati</taxon>
        <taxon>Myxococcota</taxon>
        <taxon>Myxococcia</taxon>
        <taxon>Myxococcales</taxon>
        <taxon>Cystobacterineae</taxon>
        <taxon>Anaeromyxobacteraceae</taxon>
        <taxon>Anaeromyxobacter</taxon>
    </lineage>
</organism>
<dbReference type="EMBL" id="BJTG01000002">
    <property type="protein sequence ID" value="GEJ56224.1"/>
    <property type="molecule type" value="Genomic_DNA"/>
</dbReference>
<accession>A0A7I9VIJ3</accession>
<dbReference type="Proteomes" id="UP000503640">
    <property type="component" value="Unassembled WGS sequence"/>
</dbReference>
<dbReference type="Gene3D" id="1.20.120.30">
    <property type="entry name" value="Aspartate receptor, ligand-binding domain"/>
    <property type="match status" value="1"/>
</dbReference>
<keyword evidence="4" id="KW-1185">Reference proteome</keyword>
<gene>
    <name evidence="3" type="ORF">AMYX_09650</name>
</gene>
<evidence type="ECO:0000259" key="2">
    <source>
        <dbReference type="Pfam" id="PF13682"/>
    </source>
</evidence>
<evidence type="ECO:0008006" key="5">
    <source>
        <dbReference type="Google" id="ProtNLM"/>
    </source>
</evidence>
<name>A0A7I9VIJ3_9BACT</name>
<dbReference type="SUPFAM" id="SSF50341">
    <property type="entry name" value="CheW-like"/>
    <property type="match status" value="1"/>
</dbReference>
<evidence type="ECO:0000313" key="4">
    <source>
        <dbReference type="Proteomes" id="UP000503640"/>
    </source>
</evidence>
<dbReference type="AlphaFoldDB" id="A0A7I9VIJ3"/>
<evidence type="ECO:0000259" key="1">
    <source>
        <dbReference type="Pfam" id="PF01584"/>
    </source>
</evidence>
<feature type="domain" description="CheW-like" evidence="1">
    <location>
        <begin position="20"/>
        <end position="81"/>
    </location>
</feature>
<dbReference type="InterPro" id="IPR025991">
    <property type="entry name" value="Chemoreceptor_zinc-bind_dom"/>
</dbReference>
<dbReference type="GO" id="GO:0007165">
    <property type="term" value="P:signal transduction"/>
    <property type="evidence" value="ECO:0007669"/>
    <property type="project" value="InterPro"/>
</dbReference>
<dbReference type="InterPro" id="IPR002545">
    <property type="entry name" value="CheW-lke_dom"/>
</dbReference>
<evidence type="ECO:0000313" key="3">
    <source>
        <dbReference type="EMBL" id="GEJ56224.1"/>
    </source>
</evidence>
<feature type="domain" description="Chemoreceptor zinc-binding" evidence="2">
    <location>
        <begin position="97"/>
        <end position="160"/>
    </location>
</feature>
<dbReference type="Pfam" id="PF13682">
    <property type="entry name" value="CZB"/>
    <property type="match status" value="1"/>
</dbReference>
<dbReference type="InterPro" id="IPR036061">
    <property type="entry name" value="CheW-like_dom_sf"/>
</dbReference>
<dbReference type="RefSeq" id="WP_176063502.1">
    <property type="nucleotide sequence ID" value="NZ_BJTG01000002.1"/>
</dbReference>
<dbReference type="Pfam" id="PF01584">
    <property type="entry name" value="CheW"/>
    <property type="match status" value="1"/>
</dbReference>
<reference evidence="4" key="1">
    <citation type="journal article" date="2020" name="Appl. Environ. Microbiol.">
        <title>Diazotrophic Anaeromyxobacter Isolates from Soils.</title>
        <authorList>
            <person name="Masuda Y."/>
            <person name="Yamanaka H."/>
            <person name="Xu Z.X."/>
            <person name="Shiratori Y."/>
            <person name="Aono T."/>
            <person name="Amachi S."/>
            <person name="Senoo K."/>
            <person name="Itoh H."/>
        </authorList>
    </citation>
    <scope>NUCLEOTIDE SEQUENCE [LARGE SCALE GENOMIC DNA]</scope>
    <source>
        <strain evidence="4">R267</strain>
    </source>
</reference>
<comment type="caution">
    <text evidence="3">The sequence shown here is derived from an EMBL/GenBank/DDBJ whole genome shotgun (WGS) entry which is preliminary data.</text>
</comment>
<dbReference type="GO" id="GO:0006935">
    <property type="term" value="P:chemotaxis"/>
    <property type="evidence" value="ECO:0007669"/>
    <property type="project" value="InterPro"/>
</dbReference>
<proteinExistence type="predicted"/>
<protein>
    <recommendedName>
        <fullName evidence="5">Chemoreceptor zinc-binding domain-containing protein</fullName>
    </recommendedName>
</protein>